<dbReference type="Proteomes" id="UP000188181">
    <property type="component" value="Chromosome"/>
</dbReference>
<evidence type="ECO:0000256" key="1">
    <source>
        <dbReference type="ARBA" id="ARBA00022485"/>
    </source>
</evidence>
<dbReference type="PRINTS" id="PR00411">
    <property type="entry name" value="PNDRDTASEI"/>
</dbReference>
<keyword evidence="8" id="KW-1185">Reference proteome</keyword>
<keyword evidence="1" id="KW-0004">4Fe-4S</keyword>
<evidence type="ECO:0000256" key="6">
    <source>
        <dbReference type="SAM" id="SignalP"/>
    </source>
</evidence>
<evidence type="ECO:0000256" key="5">
    <source>
        <dbReference type="ARBA" id="ARBA00023014"/>
    </source>
</evidence>
<proteinExistence type="predicted"/>
<dbReference type="SUPFAM" id="SSF51905">
    <property type="entry name" value="FAD/NAD(P)-binding domain"/>
    <property type="match status" value="2"/>
</dbReference>
<dbReference type="SUPFAM" id="SSF49785">
    <property type="entry name" value="Galactose-binding domain-like"/>
    <property type="match status" value="1"/>
</dbReference>
<gene>
    <name evidence="7" type="ORF">SMSP2_00039</name>
</gene>
<dbReference type="EMBL" id="CP019646">
    <property type="protein sequence ID" value="AQQ69709.1"/>
    <property type="molecule type" value="Genomic_DNA"/>
</dbReference>
<dbReference type="PANTHER" id="PTHR43498">
    <property type="entry name" value="FERREDOXIN:COB-COM HETERODISULFIDE REDUCTASE SUBUNIT A"/>
    <property type="match status" value="1"/>
</dbReference>
<evidence type="ECO:0000256" key="2">
    <source>
        <dbReference type="ARBA" id="ARBA00022723"/>
    </source>
</evidence>
<keyword evidence="4" id="KW-0408">Iron</keyword>
<evidence type="ECO:0000313" key="7">
    <source>
        <dbReference type="EMBL" id="AQQ69709.1"/>
    </source>
</evidence>
<dbReference type="OrthoDB" id="9777740at2"/>
<evidence type="ECO:0000256" key="3">
    <source>
        <dbReference type="ARBA" id="ARBA00023002"/>
    </source>
</evidence>
<dbReference type="InterPro" id="IPR039650">
    <property type="entry name" value="HdrA-like"/>
</dbReference>
<keyword evidence="2" id="KW-0479">Metal-binding</keyword>
<dbReference type="PANTHER" id="PTHR43498:SF1">
    <property type="entry name" value="COB--COM HETERODISULFIDE REDUCTASE IRON-SULFUR SUBUNIT A"/>
    <property type="match status" value="1"/>
</dbReference>
<protein>
    <submittedName>
        <fullName evidence="7">Ribulose-1,5-biphosphate synthetase</fullName>
    </submittedName>
</protein>
<organism evidence="7 8">
    <name type="scientific">Limihaloglobus sulfuriphilus</name>
    <dbReference type="NCBI Taxonomy" id="1851148"/>
    <lineage>
        <taxon>Bacteria</taxon>
        <taxon>Pseudomonadati</taxon>
        <taxon>Planctomycetota</taxon>
        <taxon>Phycisphaerae</taxon>
        <taxon>Sedimentisphaerales</taxon>
        <taxon>Sedimentisphaeraceae</taxon>
        <taxon>Limihaloglobus</taxon>
    </lineage>
</organism>
<dbReference type="GO" id="GO:0051539">
    <property type="term" value="F:4 iron, 4 sulfur cluster binding"/>
    <property type="evidence" value="ECO:0007669"/>
    <property type="project" value="UniProtKB-KW"/>
</dbReference>
<dbReference type="KEGG" id="pbas:SMSP2_00039"/>
<evidence type="ECO:0000313" key="8">
    <source>
        <dbReference type="Proteomes" id="UP000188181"/>
    </source>
</evidence>
<dbReference type="Pfam" id="PF12831">
    <property type="entry name" value="FAD_oxidored"/>
    <property type="match status" value="4"/>
</dbReference>
<dbReference type="Gene3D" id="3.50.50.60">
    <property type="entry name" value="FAD/NAD(P)-binding domain"/>
    <property type="match status" value="2"/>
</dbReference>
<feature type="signal peptide" evidence="6">
    <location>
        <begin position="1"/>
        <end position="32"/>
    </location>
</feature>
<dbReference type="GO" id="GO:0016491">
    <property type="term" value="F:oxidoreductase activity"/>
    <property type="evidence" value="ECO:0007669"/>
    <property type="project" value="UniProtKB-KW"/>
</dbReference>
<feature type="chain" id="PRO_5012410963" evidence="6">
    <location>
        <begin position="33"/>
        <end position="1153"/>
    </location>
</feature>
<accession>A0A1Q2MAM4</accession>
<keyword evidence="6" id="KW-0732">Signal</keyword>
<dbReference type="AlphaFoldDB" id="A0A1Q2MAM4"/>
<dbReference type="Gene3D" id="2.60.120.260">
    <property type="entry name" value="Galactose-binding domain-like"/>
    <property type="match status" value="1"/>
</dbReference>
<evidence type="ECO:0000256" key="4">
    <source>
        <dbReference type="ARBA" id="ARBA00023004"/>
    </source>
</evidence>
<sequence precursor="true">MQKTMPKLWKFNQVSTALVVLCVLAAVSVLTADTLTTSEREFSKAYDVDVLVVGGSSAGVAAAAEAADSGSDVFLMALRPYLGEDVSGTYRMWLKDGEEPQTELAQKVFQSPEIAQFKNLPFKYSTDTPSASPHKDYNPPRRLNDEKWVDVYNDTVQYNENVNIVADLGEVQQIERIKLHSFQRPNDYCTLYVTVFVSNDKENWEKVGVQKDIEYIKRLMSFSLPVNRQARYIKFYAQMAPQVSRQLISEIEILTAAKMEKQDGKQFPPTRLHIKRTLDTALLDAGVEFLYDCYPTDVLFGDDGSVRGVIMANRAGRQAVMAKKIIDATGTGLIARLANAQFRNNTKGENNFEYTVVANKTAPAAKTQPKEKPTKIYHKGEMYTAFEYEMSLKMDDESMDSFARVEQEVLDHLWTPGVLATSETAFYVPAASVIGEKRQQGGWNKDIKITPEAFKVRGVKGLFMLNGYADISREFARQMLRPVNYMYVGEIIGRLAAEEASSVKADEKVTINSKKSGKEITGQIKETLAPVRPSLRPDEHIRAGSASYPVIGRYDVVVVGGGTSGAPAAIGAARNGGKTLVIEHQHGLGGVGTLGYIGRYWRGHIAGFTKEMDQGILELRPEEAGGINGWDVYEKMEWYRRQLREAGADIWTRCIGWGAVVNDKNVKGVAVATPYGCGIVLADVVIDSTGNGDIAIAAGADYECLRTSRLAIQGTGLPPFDLGDHYNNSDFTITYESDVLDAWHLKVYGKSEYRTGDSYDIASLIDTRERRRVIGDYFMTVNDQLMQRIFPDSIVKSFSDYDCHGVNFCDYLFLQPNPEHTACYTPYRSLLPKGLSGILLTGMGISVHHDALPLIRMQPDLQNQGYAAGTAAAMAAKQGIEPRDIDIKQLQKHLVQIGNIPEEVLSEKDVYPFPAQRIRQAVENAPAEYGEHKGHECGIILAHPNTSVPMLKDAFNTAEVRAKLFYAHALAVLEDPYGLDYLVDHVNSKPWDVGHTRPTSRMSDMDRLIIAISRPGDRKATPAVVKKIEGLDSSSAFTHFRSVAIAMDRLKDPAAAKALAELLQKPEMSGYVVKTIEDAQKIDKIAMSRLGVAARTSFSFYARMLAVREISIARALYRCGDYNGIGEKILREYCQDLRGVQAAHAAAILEEGN</sequence>
<reference evidence="8" key="1">
    <citation type="submission" date="2017-02" db="EMBL/GenBank/DDBJ databases">
        <title>Comparative genomics and description of representatives of a novel lineage of planctomycetes thriving in anoxic sediments.</title>
        <authorList>
            <person name="Spring S."/>
            <person name="Bunk B."/>
            <person name="Sproer C."/>
        </authorList>
    </citation>
    <scope>NUCLEOTIDE SEQUENCE [LARGE SCALE GENOMIC DNA]</scope>
    <source>
        <strain evidence="8">SM-Chi-D1</strain>
    </source>
</reference>
<dbReference type="InterPro" id="IPR036188">
    <property type="entry name" value="FAD/NAD-bd_sf"/>
</dbReference>
<dbReference type="InterPro" id="IPR008979">
    <property type="entry name" value="Galactose-bd-like_sf"/>
</dbReference>
<keyword evidence="5" id="KW-0411">Iron-sulfur</keyword>
<dbReference type="GO" id="GO:0046872">
    <property type="term" value="F:metal ion binding"/>
    <property type="evidence" value="ECO:0007669"/>
    <property type="project" value="UniProtKB-KW"/>
</dbReference>
<dbReference type="STRING" id="1851148.SMSP2_00039"/>
<name>A0A1Q2MAM4_9BACT</name>
<dbReference type="RefSeq" id="WP_146682022.1">
    <property type="nucleotide sequence ID" value="NZ_CP019646.1"/>
</dbReference>
<keyword evidence="3" id="KW-0560">Oxidoreductase</keyword>